<evidence type="ECO:0000313" key="2">
    <source>
        <dbReference type="EMBL" id="SHN54434.1"/>
    </source>
</evidence>
<evidence type="ECO:0000313" key="3">
    <source>
        <dbReference type="Proteomes" id="UP000184097"/>
    </source>
</evidence>
<gene>
    <name evidence="2" type="ORF">SAMN02745247_01238</name>
</gene>
<protein>
    <submittedName>
        <fullName evidence="2">Uncharacterized protein</fullName>
    </submittedName>
</protein>
<dbReference type="AlphaFoldDB" id="A0A1M7S7U3"/>
<keyword evidence="1" id="KW-1133">Transmembrane helix</keyword>
<sequence length="200" mass="21704">MKNRIAEKDGATIIFAIAVFLVATVLSISIVGAALNSAKAAARQNDNRQAKLAVSSAASYVKRLFDGCSYSYAPTSAGRDSYKYIVKYAQADGTESEMGKLSVATQNEFKTFIKNSVNGRSANTLEWYMTSDITENDADPLKVKVVVMMNTENVDNNIKVVISDMHGNTTVSMLFVVTVSTSSILSSKKDYTWSYSAIGE</sequence>
<accession>A0A1M7S7U3</accession>
<keyword evidence="1" id="KW-0812">Transmembrane</keyword>
<dbReference type="Proteomes" id="UP000184097">
    <property type="component" value="Unassembled WGS sequence"/>
</dbReference>
<name>A0A1M7S7U3_9FIRM</name>
<dbReference type="RefSeq" id="WP_072701879.1">
    <property type="nucleotide sequence ID" value="NZ_FRDH01000004.1"/>
</dbReference>
<evidence type="ECO:0000256" key="1">
    <source>
        <dbReference type="SAM" id="Phobius"/>
    </source>
</evidence>
<feature type="transmembrane region" description="Helical" evidence="1">
    <location>
        <begin position="12"/>
        <end position="35"/>
    </location>
</feature>
<dbReference type="EMBL" id="FRDH01000004">
    <property type="protein sequence ID" value="SHN54434.1"/>
    <property type="molecule type" value="Genomic_DNA"/>
</dbReference>
<reference evidence="2 3" key="1">
    <citation type="submission" date="2016-12" db="EMBL/GenBank/DDBJ databases">
        <authorList>
            <person name="Song W.-J."/>
            <person name="Kurnit D.M."/>
        </authorList>
    </citation>
    <scope>NUCLEOTIDE SEQUENCE [LARGE SCALE GENOMIC DNA]</scope>
    <source>
        <strain evidence="2 3">DSM 14810</strain>
    </source>
</reference>
<keyword evidence="1" id="KW-0472">Membrane</keyword>
<proteinExistence type="predicted"/>
<organism evidence="2 3">
    <name type="scientific">Butyrivibrio hungatei DSM 14810</name>
    <dbReference type="NCBI Taxonomy" id="1121132"/>
    <lineage>
        <taxon>Bacteria</taxon>
        <taxon>Bacillati</taxon>
        <taxon>Bacillota</taxon>
        <taxon>Clostridia</taxon>
        <taxon>Lachnospirales</taxon>
        <taxon>Lachnospiraceae</taxon>
        <taxon>Butyrivibrio</taxon>
    </lineage>
</organism>